<keyword evidence="1" id="KW-0812">Transmembrane</keyword>
<keyword evidence="1" id="KW-1133">Transmembrane helix</keyword>
<keyword evidence="4" id="KW-1185">Reference proteome</keyword>
<feature type="transmembrane region" description="Helical" evidence="1">
    <location>
        <begin position="42"/>
        <end position="61"/>
    </location>
</feature>
<name>A0AAX2I923_CAPSP</name>
<reference evidence="2" key="1">
    <citation type="journal article" date="2017" name="Genome Announc.">
        <title>Twelve Complete Reference Genomes of Clinical Isolates in the Capnocytophaga Genus.</title>
        <authorList>
            <person name="Villarma A."/>
            <person name="Gulvik C.A."/>
            <person name="Rowe L.A."/>
            <person name="Sheth M."/>
            <person name="Juieng P."/>
            <person name="Nicholson A.C."/>
            <person name="Loparev V.N."/>
            <person name="McQuiston J.R."/>
        </authorList>
    </citation>
    <scope>NUCLEOTIDE SEQUENCE</scope>
    <source>
        <strain evidence="2">KC1668</strain>
    </source>
</reference>
<feature type="transmembrane region" description="Helical" evidence="1">
    <location>
        <begin position="12"/>
        <end position="30"/>
    </location>
</feature>
<evidence type="ECO:0000313" key="2">
    <source>
        <dbReference type="EMBL" id="ATA85148.1"/>
    </source>
</evidence>
<keyword evidence="1" id="KW-0472">Membrane</keyword>
<organism evidence="3 5">
    <name type="scientific">Capnocytophaga sputigena</name>
    <dbReference type="NCBI Taxonomy" id="1019"/>
    <lineage>
        <taxon>Bacteria</taxon>
        <taxon>Pseudomonadati</taxon>
        <taxon>Bacteroidota</taxon>
        <taxon>Flavobacteriia</taxon>
        <taxon>Flavobacteriales</taxon>
        <taxon>Flavobacteriaceae</taxon>
        <taxon>Capnocytophaga</taxon>
    </lineage>
</organism>
<sequence length="100" mass="11775">MEEVLPHIAKRVLLLILLWILPFFIADLFIDKNYFCATGDMFAIFFWQGIFNILFGLYLSVEAYGLYKKKKRGCMIANIVMTLPTLFFISFFIAIFVFRI</sequence>
<dbReference type="EMBL" id="UAVP01000003">
    <property type="protein sequence ID" value="SQA74758.1"/>
    <property type="molecule type" value="Genomic_DNA"/>
</dbReference>
<dbReference type="AlphaFoldDB" id="A0AAX2I923"/>
<reference evidence="4" key="2">
    <citation type="submission" date="2017-06" db="EMBL/GenBank/DDBJ databases">
        <title>Capnocytophaga spp. assemblies.</title>
        <authorList>
            <person name="Gulvik C.A."/>
        </authorList>
    </citation>
    <scope>NUCLEOTIDE SEQUENCE [LARGE SCALE GENOMIC DNA]</scope>
    <source>
        <strain evidence="4">KC1668</strain>
    </source>
</reference>
<dbReference type="EMBL" id="CP022385">
    <property type="protein sequence ID" value="ATA85148.1"/>
    <property type="molecule type" value="Genomic_DNA"/>
</dbReference>
<evidence type="ECO:0000256" key="1">
    <source>
        <dbReference type="SAM" id="Phobius"/>
    </source>
</evidence>
<dbReference type="RefSeq" id="WP_002680131.1">
    <property type="nucleotide sequence ID" value="NZ_CP022385.1"/>
</dbReference>
<dbReference type="Proteomes" id="UP000249902">
    <property type="component" value="Unassembled WGS sequence"/>
</dbReference>
<evidence type="ECO:0000313" key="4">
    <source>
        <dbReference type="Proteomes" id="UP000217301"/>
    </source>
</evidence>
<dbReference type="KEGG" id="cspu:CGC55_11885"/>
<feature type="transmembrane region" description="Helical" evidence="1">
    <location>
        <begin position="73"/>
        <end position="98"/>
    </location>
</feature>
<dbReference type="Proteomes" id="UP000217301">
    <property type="component" value="Chromosome"/>
</dbReference>
<proteinExistence type="predicted"/>
<gene>
    <name evidence="2" type="ORF">CGC55_11885</name>
    <name evidence="3" type="ORF">NCTC11653_00651</name>
</gene>
<protein>
    <submittedName>
        <fullName evidence="3">Uncharacterized protein</fullName>
    </submittedName>
</protein>
<evidence type="ECO:0000313" key="3">
    <source>
        <dbReference type="EMBL" id="SQA74758.1"/>
    </source>
</evidence>
<accession>A0AAX2I923</accession>
<reference evidence="3 5" key="3">
    <citation type="submission" date="2018-06" db="EMBL/GenBank/DDBJ databases">
        <authorList>
            <consortium name="Pathogen Informatics"/>
            <person name="Doyle S."/>
        </authorList>
    </citation>
    <scope>NUCLEOTIDE SEQUENCE [LARGE SCALE GENOMIC DNA]</scope>
    <source>
        <strain evidence="3 5">NCTC11653</strain>
    </source>
</reference>
<evidence type="ECO:0000313" key="5">
    <source>
        <dbReference type="Proteomes" id="UP000249902"/>
    </source>
</evidence>